<dbReference type="SUPFAM" id="SSF52540">
    <property type="entry name" value="P-loop containing nucleoside triphosphate hydrolases"/>
    <property type="match status" value="1"/>
</dbReference>
<dbReference type="CDD" id="cd19481">
    <property type="entry name" value="RecA-like_protease"/>
    <property type="match status" value="1"/>
</dbReference>
<dbReference type="InterPro" id="IPR003593">
    <property type="entry name" value="AAA+_ATPase"/>
</dbReference>
<feature type="domain" description="AAA+ ATPase" evidence="4">
    <location>
        <begin position="242"/>
        <end position="374"/>
    </location>
</feature>
<proteinExistence type="inferred from homology"/>
<dbReference type="Proteomes" id="UP000310017">
    <property type="component" value="Chromosome"/>
</dbReference>
<evidence type="ECO:0000256" key="3">
    <source>
        <dbReference type="ARBA" id="ARBA00022840"/>
    </source>
</evidence>
<accession>A0A5B7SW22</accession>
<dbReference type="AlphaFoldDB" id="A0A5B7SW22"/>
<dbReference type="Pfam" id="PF00004">
    <property type="entry name" value="AAA"/>
    <property type="match status" value="1"/>
</dbReference>
<dbReference type="Gene3D" id="3.40.50.300">
    <property type="entry name" value="P-loop containing nucleotide triphosphate hydrolases"/>
    <property type="match status" value="1"/>
</dbReference>
<dbReference type="EMBL" id="CP040710">
    <property type="protein sequence ID" value="QCX00970.1"/>
    <property type="molecule type" value="Genomic_DNA"/>
</dbReference>
<comment type="similarity">
    <text evidence="1">Belongs to the AAA ATPase family.</text>
</comment>
<dbReference type="SMART" id="SM00382">
    <property type="entry name" value="AAA"/>
    <property type="match status" value="1"/>
</dbReference>
<keyword evidence="2" id="KW-0547">Nucleotide-binding</keyword>
<dbReference type="KEGG" id="asag:FGM00_12925"/>
<dbReference type="OrthoDB" id="7438987at2"/>
<evidence type="ECO:0000256" key="1">
    <source>
        <dbReference type="ARBA" id="ARBA00006914"/>
    </source>
</evidence>
<dbReference type="InterPro" id="IPR050221">
    <property type="entry name" value="26S_Proteasome_ATPase"/>
</dbReference>
<dbReference type="RefSeq" id="WP_138853313.1">
    <property type="nucleotide sequence ID" value="NZ_CP040710.1"/>
</dbReference>
<evidence type="ECO:0000313" key="5">
    <source>
        <dbReference type="EMBL" id="QCX00970.1"/>
    </source>
</evidence>
<evidence type="ECO:0000259" key="4">
    <source>
        <dbReference type="SMART" id="SM00382"/>
    </source>
</evidence>
<dbReference type="InterPro" id="IPR003959">
    <property type="entry name" value="ATPase_AAA_core"/>
</dbReference>
<evidence type="ECO:0000313" key="6">
    <source>
        <dbReference type="Proteomes" id="UP000310017"/>
    </source>
</evidence>
<dbReference type="PANTHER" id="PTHR23073">
    <property type="entry name" value="26S PROTEASOME REGULATORY SUBUNIT"/>
    <property type="match status" value="1"/>
</dbReference>
<keyword evidence="3 5" id="KW-0067">ATP-binding</keyword>
<gene>
    <name evidence="5" type="ORF">FGM00_12925</name>
</gene>
<dbReference type="InterPro" id="IPR027417">
    <property type="entry name" value="P-loop_NTPase"/>
</dbReference>
<name>A0A5B7SW22_9FLAO</name>
<reference evidence="5 6" key="1">
    <citation type="submission" date="2019-05" db="EMBL/GenBank/DDBJ databases">
        <title>Genome sequencing of F202Z8.</title>
        <authorList>
            <person name="Kwon Y.M."/>
        </authorList>
    </citation>
    <scope>NUCLEOTIDE SEQUENCE [LARGE SCALE GENOMIC DNA]</scope>
    <source>
        <strain evidence="5 6">F202Z8</strain>
    </source>
</reference>
<dbReference type="GO" id="GO:0005524">
    <property type="term" value="F:ATP binding"/>
    <property type="evidence" value="ECO:0007669"/>
    <property type="project" value="UniProtKB-KW"/>
</dbReference>
<keyword evidence="6" id="KW-1185">Reference proteome</keyword>
<dbReference type="GO" id="GO:0016887">
    <property type="term" value="F:ATP hydrolysis activity"/>
    <property type="evidence" value="ECO:0007669"/>
    <property type="project" value="InterPro"/>
</dbReference>
<sequence length="453" mass="51357">MEGIKNTLKVVSKHRDELALGIDAMGKLIVDRLAAEQAQTKFLLETYKTREFTEALDGILQLEGNFSFEEKLVLFLAITPYIRPGFFEDIMAQALPQGGEFIAFGGIKGQQHRGILPTGDTALFVLAGLDIRARLTYQKLFNSDGLFATYGLLQVDGTPHAEPTMSGRLVPDPDWLEKILLGKEAAPVYSVEFPARKITTAMEWDDLVLHPQTSENINDIQLWVAHHQKVLDDPTFGRRIKPGYRVLFYGKAGTGKTLTASLLGKKFGIPVYRIDLSQVVSKYIGETEKHIELVFNRAERKNWILFFDEADALFGKRTNVQSSNDKFANQEVSYLLQRIEDFQGLLILASNFKNNIDDAFLRRFHNVIHFPIPGVMERYKLWTQSVPSGMNVEDAIDWMHIAEKYAVTGAEIVNVMYYSALKAHSRKNPVLLKADIYEGIKKELKKQDKTFSY</sequence>
<organism evidence="5 6">
    <name type="scientific">Aggregatimonas sangjinii</name>
    <dbReference type="NCBI Taxonomy" id="2583587"/>
    <lineage>
        <taxon>Bacteria</taxon>
        <taxon>Pseudomonadati</taxon>
        <taxon>Bacteroidota</taxon>
        <taxon>Flavobacteriia</taxon>
        <taxon>Flavobacteriales</taxon>
        <taxon>Flavobacteriaceae</taxon>
        <taxon>Aggregatimonas</taxon>
    </lineage>
</organism>
<protein>
    <submittedName>
        <fullName evidence="5">ATP-binding protein</fullName>
    </submittedName>
</protein>
<evidence type="ECO:0000256" key="2">
    <source>
        <dbReference type="ARBA" id="ARBA00022741"/>
    </source>
</evidence>